<evidence type="ECO:0000256" key="3">
    <source>
        <dbReference type="ARBA" id="ARBA00023163"/>
    </source>
</evidence>
<dbReference type="SUPFAM" id="SSF48498">
    <property type="entry name" value="Tetracyclin repressor-like, C-terminal domain"/>
    <property type="match status" value="1"/>
</dbReference>
<protein>
    <submittedName>
        <fullName evidence="6">AcrR family transcriptional regulator</fullName>
    </submittedName>
</protein>
<gene>
    <name evidence="6" type="ORF">BCF44_120172</name>
</gene>
<keyword evidence="1" id="KW-0805">Transcription regulation</keyword>
<dbReference type="GO" id="GO:0000976">
    <property type="term" value="F:transcription cis-regulatory region binding"/>
    <property type="evidence" value="ECO:0007669"/>
    <property type="project" value="TreeGrafter"/>
</dbReference>
<evidence type="ECO:0000256" key="4">
    <source>
        <dbReference type="PROSITE-ProRule" id="PRU00335"/>
    </source>
</evidence>
<reference evidence="6 7" key="1">
    <citation type="submission" date="2018-08" db="EMBL/GenBank/DDBJ databases">
        <title>Genomic Encyclopedia of Archaeal and Bacterial Type Strains, Phase II (KMG-II): from individual species to whole genera.</title>
        <authorList>
            <person name="Goeker M."/>
        </authorList>
    </citation>
    <scope>NUCLEOTIDE SEQUENCE [LARGE SCALE GENOMIC DNA]</scope>
    <source>
        <strain evidence="6 7">DSM 45791</strain>
    </source>
</reference>
<dbReference type="PROSITE" id="PS50977">
    <property type="entry name" value="HTH_TETR_2"/>
    <property type="match status" value="1"/>
</dbReference>
<dbReference type="Pfam" id="PF00440">
    <property type="entry name" value="TetR_N"/>
    <property type="match status" value="1"/>
</dbReference>
<name>A0A3E0GXH6_9PSEU</name>
<dbReference type="AlphaFoldDB" id="A0A3E0GXH6"/>
<dbReference type="InterPro" id="IPR011075">
    <property type="entry name" value="TetR_C"/>
</dbReference>
<dbReference type="GO" id="GO:0003700">
    <property type="term" value="F:DNA-binding transcription factor activity"/>
    <property type="evidence" value="ECO:0007669"/>
    <property type="project" value="TreeGrafter"/>
</dbReference>
<dbReference type="InterPro" id="IPR009057">
    <property type="entry name" value="Homeodomain-like_sf"/>
</dbReference>
<dbReference type="Gene3D" id="1.10.10.60">
    <property type="entry name" value="Homeodomain-like"/>
    <property type="match status" value="1"/>
</dbReference>
<dbReference type="InterPro" id="IPR023772">
    <property type="entry name" value="DNA-bd_HTH_TetR-type_CS"/>
</dbReference>
<keyword evidence="3" id="KW-0804">Transcription</keyword>
<evidence type="ECO:0000256" key="1">
    <source>
        <dbReference type="ARBA" id="ARBA00023015"/>
    </source>
</evidence>
<dbReference type="PANTHER" id="PTHR30055:SF148">
    <property type="entry name" value="TETR-FAMILY TRANSCRIPTIONAL REGULATOR"/>
    <property type="match status" value="1"/>
</dbReference>
<dbReference type="EMBL" id="QUNO01000020">
    <property type="protein sequence ID" value="REH33100.1"/>
    <property type="molecule type" value="Genomic_DNA"/>
</dbReference>
<feature type="domain" description="HTH tetR-type" evidence="5">
    <location>
        <begin position="9"/>
        <end position="69"/>
    </location>
</feature>
<evidence type="ECO:0000256" key="2">
    <source>
        <dbReference type="ARBA" id="ARBA00023125"/>
    </source>
</evidence>
<dbReference type="Gene3D" id="1.10.357.10">
    <property type="entry name" value="Tetracycline Repressor, domain 2"/>
    <property type="match status" value="1"/>
</dbReference>
<dbReference type="PANTHER" id="PTHR30055">
    <property type="entry name" value="HTH-TYPE TRANSCRIPTIONAL REGULATOR RUTR"/>
    <property type="match status" value="1"/>
</dbReference>
<dbReference type="OrthoDB" id="9796019at2"/>
<dbReference type="InterPro" id="IPR001647">
    <property type="entry name" value="HTH_TetR"/>
</dbReference>
<dbReference type="Pfam" id="PF16859">
    <property type="entry name" value="TetR_C_11"/>
    <property type="match status" value="1"/>
</dbReference>
<feature type="DNA-binding region" description="H-T-H motif" evidence="4">
    <location>
        <begin position="32"/>
        <end position="51"/>
    </location>
</feature>
<organism evidence="6 7">
    <name type="scientific">Kutzneria buriramensis</name>
    <dbReference type="NCBI Taxonomy" id="1045776"/>
    <lineage>
        <taxon>Bacteria</taxon>
        <taxon>Bacillati</taxon>
        <taxon>Actinomycetota</taxon>
        <taxon>Actinomycetes</taxon>
        <taxon>Pseudonocardiales</taxon>
        <taxon>Pseudonocardiaceae</taxon>
        <taxon>Kutzneria</taxon>
    </lineage>
</organism>
<proteinExistence type="predicted"/>
<evidence type="ECO:0000259" key="5">
    <source>
        <dbReference type="PROSITE" id="PS50977"/>
    </source>
</evidence>
<dbReference type="Proteomes" id="UP000256269">
    <property type="component" value="Unassembled WGS sequence"/>
</dbReference>
<dbReference type="RefSeq" id="WP_116180503.1">
    <property type="nucleotide sequence ID" value="NZ_CP144375.1"/>
</dbReference>
<dbReference type="PROSITE" id="PS01081">
    <property type="entry name" value="HTH_TETR_1"/>
    <property type="match status" value="1"/>
</dbReference>
<keyword evidence="7" id="KW-1185">Reference proteome</keyword>
<dbReference type="SUPFAM" id="SSF46689">
    <property type="entry name" value="Homeodomain-like"/>
    <property type="match status" value="1"/>
</dbReference>
<dbReference type="InterPro" id="IPR036271">
    <property type="entry name" value="Tet_transcr_reg_TetR-rel_C_sf"/>
</dbReference>
<dbReference type="InterPro" id="IPR050109">
    <property type="entry name" value="HTH-type_TetR-like_transc_reg"/>
</dbReference>
<sequence length="190" mass="20485">MTVGKALRDDVTDAIGEAFFVELAETGYGRLSVDAVAKRAGVGKAAIYRRWPSKQRMAVELIASVAVPAIDSPDTGSLRGDVRAYLVNARAALEHPLARTIVPDLLAEGSRNGELAEALLANIRDPRRAKASDLLSRAIARGELPADTDVELCLDFLAGPLYWRLTAIHSPMAEDYVDRLADMVVAAFRA</sequence>
<evidence type="ECO:0000313" key="6">
    <source>
        <dbReference type="EMBL" id="REH33100.1"/>
    </source>
</evidence>
<comment type="caution">
    <text evidence="6">The sequence shown here is derived from an EMBL/GenBank/DDBJ whole genome shotgun (WGS) entry which is preliminary data.</text>
</comment>
<accession>A0A3E0GXH6</accession>
<evidence type="ECO:0000313" key="7">
    <source>
        <dbReference type="Proteomes" id="UP000256269"/>
    </source>
</evidence>
<keyword evidence="2 4" id="KW-0238">DNA-binding</keyword>